<feature type="coiled-coil region" evidence="1">
    <location>
        <begin position="13"/>
        <end position="40"/>
    </location>
</feature>
<gene>
    <name evidence="2" type="ORF">AAA799P11_01133</name>
</gene>
<name>A0A087RXL2_9ARCH</name>
<comment type="caution">
    <text evidence="2">The sequence shown here is derived from an EMBL/GenBank/DDBJ whole genome shotgun (WGS) entry which is preliminary data.</text>
</comment>
<protein>
    <submittedName>
        <fullName evidence="2">Uncharacterized protein</fullName>
    </submittedName>
</protein>
<evidence type="ECO:0000313" key="2">
    <source>
        <dbReference type="EMBL" id="KFM18216.1"/>
    </source>
</evidence>
<dbReference type="EMBL" id="JOSZ01000020">
    <property type="protein sequence ID" value="KFM18216.1"/>
    <property type="molecule type" value="Genomic_DNA"/>
</dbReference>
<evidence type="ECO:0000256" key="1">
    <source>
        <dbReference type="SAM" id="Coils"/>
    </source>
</evidence>
<sequence length="59" mass="7262">MTWHKDPRIDELHERHLDHVAQLEKRITFLEEQIIQKDNVIIEQMKIILMLFEKLNLVQ</sequence>
<reference evidence="2 3" key="1">
    <citation type="submission" date="2014-06" db="EMBL/GenBank/DDBJ databases">
        <authorList>
            <person name="Ngugi D.K."/>
            <person name="Blom J."/>
            <person name="Alam I."/>
            <person name="Rashid M."/>
            <person name="Baalawi W."/>
            <person name="Zhang G."/>
            <person name="Hikmawan T."/>
            <person name="Guan Y."/>
            <person name="Antunes A."/>
            <person name="Siam R."/>
            <person name="El-Dorry H."/>
            <person name="Bajic V."/>
            <person name="Stingl U."/>
        </authorList>
    </citation>
    <scope>NUCLEOTIDE SEQUENCE [LARGE SCALE GENOMIC DNA]</scope>
    <source>
        <strain evidence="2">SCGC AAA799-P11</strain>
    </source>
</reference>
<evidence type="ECO:0000313" key="3">
    <source>
        <dbReference type="Proteomes" id="UP000029387"/>
    </source>
</evidence>
<dbReference type="AlphaFoldDB" id="A0A087RXL2"/>
<keyword evidence="1" id="KW-0175">Coiled coil</keyword>
<accession>A0A087RXL2</accession>
<keyword evidence="3" id="KW-1185">Reference proteome</keyword>
<organism evidence="2 3">
    <name type="scientific">Marine Group I thaumarchaeote SCGC AAA799-P11</name>
    <dbReference type="NCBI Taxonomy" id="1502295"/>
    <lineage>
        <taxon>Archaea</taxon>
        <taxon>Nitrososphaerota</taxon>
        <taxon>Marine Group I</taxon>
    </lineage>
</organism>
<proteinExistence type="predicted"/>
<dbReference type="Proteomes" id="UP000029387">
    <property type="component" value="Unassembled WGS sequence"/>
</dbReference>